<reference evidence="2 3" key="1">
    <citation type="submission" date="2019-01" db="EMBL/GenBank/DDBJ databases">
        <title>The draft genome of Rhizobium sp. 24NR.</title>
        <authorList>
            <person name="Liu L."/>
            <person name="Liang L."/>
            <person name="Shi S."/>
            <person name="Xu L."/>
            <person name="Wang X."/>
            <person name="Li L."/>
            <person name="Zhang X."/>
        </authorList>
    </citation>
    <scope>NUCLEOTIDE SEQUENCE [LARGE SCALE GENOMIC DNA]</scope>
    <source>
        <strain evidence="2 3">24NR</strain>
    </source>
</reference>
<dbReference type="AlphaFoldDB" id="A0A444LMU1"/>
<dbReference type="OrthoDB" id="3333864at2"/>
<accession>A0A444LMU1</accession>
<comment type="caution">
    <text evidence="2">The sequence shown here is derived from an EMBL/GenBank/DDBJ whole genome shotgun (WGS) entry which is preliminary data.</text>
</comment>
<keyword evidence="3" id="KW-1185">Reference proteome</keyword>
<evidence type="ECO:0000259" key="1">
    <source>
        <dbReference type="Pfam" id="PF18723"/>
    </source>
</evidence>
<dbReference type="InterPro" id="IPR040684">
    <property type="entry name" value="HMUDK_hel"/>
</dbReference>
<name>A0A444LMU1_9HYPH</name>
<evidence type="ECO:0000313" key="3">
    <source>
        <dbReference type="Proteomes" id="UP000287687"/>
    </source>
</evidence>
<evidence type="ECO:0000313" key="2">
    <source>
        <dbReference type="EMBL" id="RWX81572.1"/>
    </source>
</evidence>
<protein>
    <recommendedName>
        <fullName evidence="1">5-hmdU DNA kinase helical domain-containing protein</fullName>
    </recommendedName>
</protein>
<proteinExistence type="predicted"/>
<gene>
    <name evidence="2" type="ORF">EPK99_04635</name>
</gene>
<dbReference type="Proteomes" id="UP000287687">
    <property type="component" value="Unassembled WGS sequence"/>
</dbReference>
<feature type="domain" description="5-hmdU DNA kinase helical" evidence="1">
    <location>
        <begin position="25"/>
        <end position="304"/>
    </location>
</feature>
<dbReference type="RefSeq" id="WP_128441526.1">
    <property type="nucleotide sequence ID" value="NZ_SBIP01000001.1"/>
</dbReference>
<dbReference type="EMBL" id="SBIP01000001">
    <property type="protein sequence ID" value="RWX81572.1"/>
    <property type="molecule type" value="Genomic_DNA"/>
</dbReference>
<organism evidence="2 3">
    <name type="scientific">Neorhizobium lilium</name>
    <dbReference type="NCBI Taxonomy" id="2503024"/>
    <lineage>
        <taxon>Bacteria</taxon>
        <taxon>Pseudomonadati</taxon>
        <taxon>Pseudomonadota</taxon>
        <taxon>Alphaproteobacteria</taxon>
        <taxon>Hyphomicrobiales</taxon>
        <taxon>Rhizobiaceae</taxon>
        <taxon>Rhizobium/Agrobacterium group</taxon>
        <taxon>Neorhizobium</taxon>
    </lineage>
</organism>
<sequence>MTAERKLASQPFTIGSNRFSSLEVTPVFDAYWQFAAERQEIYFRRIERRLGPWTDDPILKQFRFTNAYRAADRVSQYLIRSVIYDPNLDRNPDEIFFRTILFKIFNKIETWEVLTEQLGALTWNAFQPAAIDKVLSKAQQNGGRIYSAAYIMPPVKLGPTDGVKHRGHLALLELMMRERVYERIQETQSLKQVYEILTAFPSIGPFLGYQLTIDLNYSSLIHHEESDFVVAGPGALDGISKCFVNADNLQPADIIEFMTDRQELEFERLGLNFKSLFGRRLQLIDCQNLFCEISKYSRVSHPDIPGRAGRTRIKQGFREHGDAPRPFFPPKWNLTVPTGVNLTQ</sequence>
<dbReference type="Pfam" id="PF18723">
    <property type="entry name" value="HMUDK_hel"/>
    <property type="match status" value="1"/>
</dbReference>